<organism evidence="2 3">
    <name type="scientific">Sedimenticola thiotaurini</name>
    <dbReference type="NCBI Taxonomy" id="1543721"/>
    <lineage>
        <taxon>Bacteria</taxon>
        <taxon>Pseudomonadati</taxon>
        <taxon>Pseudomonadota</taxon>
        <taxon>Gammaproteobacteria</taxon>
        <taxon>Chromatiales</taxon>
        <taxon>Sedimenticolaceae</taxon>
        <taxon>Sedimenticola</taxon>
    </lineage>
</organism>
<dbReference type="Pfam" id="PF09955">
    <property type="entry name" value="DUF2189"/>
    <property type="match status" value="1"/>
</dbReference>
<dbReference type="KEGG" id="seds:AAY24_01845"/>
<dbReference type="AlphaFoldDB" id="A0A0F7JXG5"/>
<proteinExistence type="predicted"/>
<dbReference type="RefSeq" id="WP_046858232.1">
    <property type="nucleotide sequence ID" value="NZ_CP011412.1"/>
</dbReference>
<keyword evidence="1" id="KW-0472">Membrane</keyword>
<evidence type="ECO:0000256" key="1">
    <source>
        <dbReference type="SAM" id="Phobius"/>
    </source>
</evidence>
<protein>
    <recommendedName>
        <fullName evidence="4">DUF2189 domain-containing protein</fullName>
    </recommendedName>
</protein>
<evidence type="ECO:0008006" key="4">
    <source>
        <dbReference type="Google" id="ProtNLM"/>
    </source>
</evidence>
<keyword evidence="1" id="KW-1133">Transmembrane helix</keyword>
<feature type="transmembrane region" description="Helical" evidence="1">
    <location>
        <begin position="120"/>
        <end position="149"/>
    </location>
</feature>
<feature type="transmembrane region" description="Helical" evidence="1">
    <location>
        <begin position="220"/>
        <end position="245"/>
    </location>
</feature>
<dbReference type="Proteomes" id="UP000034410">
    <property type="component" value="Chromosome"/>
</dbReference>
<dbReference type="InterPro" id="IPR018692">
    <property type="entry name" value="DUF2189"/>
</dbReference>
<feature type="transmembrane region" description="Helical" evidence="1">
    <location>
        <begin position="71"/>
        <end position="92"/>
    </location>
</feature>
<dbReference type="EMBL" id="CP011412">
    <property type="protein sequence ID" value="AKH19293.1"/>
    <property type="molecule type" value="Genomic_DNA"/>
</dbReference>
<feature type="transmembrane region" description="Helical" evidence="1">
    <location>
        <begin position="47"/>
        <end position="65"/>
    </location>
</feature>
<sequence>MALNQNTVVTPTLPIDLPQVQLVTLDHPWQWIAAGWQDLKAAPGISIAYGMMFLILSFLLTMAFVSMDMGFFIPALAAGFFLISPLLALGLYDVSRSLSRGSKPTFLGSLMCWRRTPFNLLAMGLVLMLAFLVWMMLSNMVFALFFTGITPDMASALDVLFFSGDSPAFMAAGIISGGLIALVVFAISVVSVPMILDRDADVMSAVVTSIRCVTSNPKPLLLWASLIVMFVGLGLVSLFVGLVIFMPLVGHASWHAYQDLVGSTSSRTD</sequence>
<reference evidence="2 3" key="1">
    <citation type="journal article" date="2015" name="Genome Announc.">
        <title>Complete Genome Sequence of Sedimenticola thiotaurini Strain SIP-G1, a Polyphosphate- and Polyhydroxyalkanoate-Accumulating Sulfur-Oxidizing Gammaproteobacterium Isolated from Salt Marsh Sediments.</title>
        <authorList>
            <person name="Flood B.E."/>
            <person name="Jones D.S."/>
            <person name="Bailey J.V."/>
        </authorList>
    </citation>
    <scope>NUCLEOTIDE SEQUENCE [LARGE SCALE GENOMIC DNA]</scope>
    <source>
        <strain evidence="2 3">SIP-G1</strain>
    </source>
</reference>
<keyword evidence="3" id="KW-1185">Reference proteome</keyword>
<feature type="transmembrane region" description="Helical" evidence="1">
    <location>
        <begin position="169"/>
        <end position="196"/>
    </location>
</feature>
<keyword evidence="1" id="KW-0812">Transmembrane</keyword>
<accession>A0A0F7JXG5</accession>
<evidence type="ECO:0000313" key="3">
    <source>
        <dbReference type="Proteomes" id="UP000034410"/>
    </source>
</evidence>
<gene>
    <name evidence="2" type="ORF">AAY24_01845</name>
</gene>
<dbReference type="OrthoDB" id="5621705at2"/>
<name>A0A0F7JXG5_9GAMM</name>
<evidence type="ECO:0000313" key="2">
    <source>
        <dbReference type="EMBL" id="AKH19293.1"/>
    </source>
</evidence>